<protein>
    <submittedName>
        <fullName evidence="3">PH domain-containing protein</fullName>
    </submittedName>
</protein>
<feature type="compositionally biased region" description="Pro residues" evidence="1">
    <location>
        <begin position="352"/>
        <end position="365"/>
    </location>
</feature>
<sequence length="420" mass="45642">MPADAHAAVVGQPGSDCAVNRPSHASSAILRRQMAAEFKAVGFGSCIGTAAAQRKQQSHRRSSTSRDSIGAAHAFCQLAAMAAESRLFGLSCDGADHPSQRPEVPDEAGCVCYIMPVQRDAKIRAPASPSCSRHPHWATRDYPTLQRSVSSGVECVPRVARPHQRHGAIRSRAPRQLLACPAISAQQRPQAAGPPGRLSVKTRTAEEKVDRAGGQAQERHFAPDPDCPERPGHRSLRKLIRKICYLLLTVSFCAQFPVSGSRLLIFAALDGRDGCSPTSFSTPDRRQTPPGCSVFPLHPLPGLNACLKTRAQPVLRDLPLQRLFLFLPDAKQAEAWISAIELAVRAAAWTRKPPPWRCPSPPPPRLLSSQRARQPILATGRDDDDQDAVETAADFLVRHGPASLATEKLLFEGRQQTRRS</sequence>
<dbReference type="AlphaFoldDB" id="A0A1I8JP54"/>
<keyword evidence="2" id="KW-1185">Reference proteome</keyword>
<feature type="region of interest" description="Disordered" evidence="1">
    <location>
        <begin position="210"/>
        <end position="230"/>
    </location>
</feature>
<accession>A0A1I8JP54</accession>
<evidence type="ECO:0000313" key="2">
    <source>
        <dbReference type="Proteomes" id="UP000095280"/>
    </source>
</evidence>
<reference evidence="3" key="1">
    <citation type="submission" date="2016-11" db="UniProtKB">
        <authorList>
            <consortium name="WormBaseParasite"/>
        </authorList>
    </citation>
    <scope>IDENTIFICATION</scope>
</reference>
<feature type="region of interest" description="Disordered" evidence="1">
    <location>
        <begin position="352"/>
        <end position="387"/>
    </location>
</feature>
<proteinExistence type="predicted"/>
<name>A0A1I8JP54_9PLAT</name>
<dbReference type="Proteomes" id="UP000095280">
    <property type="component" value="Unplaced"/>
</dbReference>
<evidence type="ECO:0000256" key="1">
    <source>
        <dbReference type="SAM" id="MobiDB-lite"/>
    </source>
</evidence>
<organism evidence="2 3">
    <name type="scientific">Macrostomum lignano</name>
    <dbReference type="NCBI Taxonomy" id="282301"/>
    <lineage>
        <taxon>Eukaryota</taxon>
        <taxon>Metazoa</taxon>
        <taxon>Spiralia</taxon>
        <taxon>Lophotrochozoa</taxon>
        <taxon>Platyhelminthes</taxon>
        <taxon>Rhabditophora</taxon>
        <taxon>Macrostomorpha</taxon>
        <taxon>Macrostomida</taxon>
        <taxon>Macrostomidae</taxon>
        <taxon>Macrostomum</taxon>
    </lineage>
</organism>
<dbReference type="WBParaSite" id="snap_masked-unitig_25339-processed-gene-0.1-mRNA-1">
    <property type="protein sequence ID" value="snap_masked-unitig_25339-processed-gene-0.1-mRNA-1"/>
    <property type="gene ID" value="snap_masked-unitig_25339-processed-gene-0.1"/>
</dbReference>
<evidence type="ECO:0000313" key="3">
    <source>
        <dbReference type="WBParaSite" id="snap_masked-unitig_25339-processed-gene-0.1-mRNA-1"/>
    </source>
</evidence>